<evidence type="ECO:0000256" key="2">
    <source>
        <dbReference type="ARBA" id="ARBA00010961"/>
    </source>
</evidence>
<comment type="similarity">
    <text evidence="2 6">Belongs to the transposase mutator family.</text>
</comment>
<gene>
    <name evidence="8" type="ORF">R50_1057</name>
</gene>
<sequence>MDQRVQALGLEGVRKRAVSRVAQERDARVAAFRQRPLEGRYPSGWLDAKYVKVREGDRVLRRALVVAIGVRETGERAGLGFDLGWSEEVAFWMAFLRRLRERGLTGVLLVIRDADQGLQQAIWTVASWPRCRGPCLRHRLSHVPRSASAGGGLVRTICAQVSRRGALKPLRDVVSSRPERFPSAATGLWTWRRMCSPIGPFPRSTGDRSTSPHPLEPWYRELVRRGGDLPERGGRIAAGRGGPPGAAGRVGSGSAAVLQQDLDGQVTAAVYRRDGAGGGSVREGQPFRRRDFPRMLSVKPRPHRGRASGRGGPRESPRRHAPLGDRLGGGIGGRRRRIPRIALRWF</sequence>
<evidence type="ECO:0000256" key="4">
    <source>
        <dbReference type="ARBA" id="ARBA00023125"/>
    </source>
</evidence>
<keyword evidence="3 6" id="KW-0815">Transposition</keyword>
<dbReference type="PANTHER" id="PTHR33217:SF7">
    <property type="entry name" value="TRANSPOSASE FOR INSERTION SEQUENCE ELEMENT IS1081"/>
    <property type="match status" value="1"/>
</dbReference>
<keyword evidence="5 6" id="KW-0233">DNA recombination</keyword>
<accession>A0A6F8ZFW9</accession>
<keyword evidence="9" id="KW-1185">Reference proteome</keyword>
<dbReference type="InterPro" id="IPR001207">
    <property type="entry name" value="Transposase_mutator"/>
</dbReference>
<evidence type="ECO:0000256" key="1">
    <source>
        <dbReference type="ARBA" id="ARBA00002190"/>
    </source>
</evidence>
<dbReference type="GO" id="GO:0004803">
    <property type="term" value="F:transposase activity"/>
    <property type="evidence" value="ECO:0007669"/>
    <property type="project" value="UniProtKB-UniRule"/>
</dbReference>
<dbReference type="EMBL" id="LR778114">
    <property type="protein sequence ID" value="CAB1128563.1"/>
    <property type="molecule type" value="Genomic_DNA"/>
</dbReference>
<organism evidence="8 9">
    <name type="scientific">Candidatus Hydrogenisulfobacillus filiaventi</name>
    <dbReference type="NCBI Taxonomy" id="2707344"/>
    <lineage>
        <taxon>Bacteria</taxon>
        <taxon>Bacillati</taxon>
        <taxon>Bacillota</taxon>
        <taxon>Clostridia</taxon>
        <taxon>Eubacteriales</taxon>
        <taxon>Clostridiales Family XVII. Incertae Sedis</taxon>
        <taxon>Candidatus Hydrogenisulfobacillus</taxon>
    </lineage>
</organism>
<comment type="function">
    <text evidence="1 6">Required for the transposition of the insertion element.</text>
</comment>
<feature type="region of interest" description="Disordered" evidence="7">
    <location>
        <begin position="273"/>
        <end position="333"/>
    </location>
</feature>
<dbReference type="GO" id="GO:0006313">
    <property type="term" value="P:DNA transposition"/>
    <property type="evidence" value="ECO:0007669"/>
    <property type="project" value="UniProtKB-UniRule"/>
</dbReference>
<dbReference type="Proteomes" id="UP000503399">
    <property type="component" value="Chromosome"/>
</dbReference>
<proteinExistence type="inferred from homology"/>
<dbReference type="PANTHER" id="PTHR33217">
    <property type="entry name" value="TRANSPOSASE FOR INSERTION SEQUENCE ELEMENT IS1081"/>
    <property type="match status" value="1"/>
</dbReference>
<evidence type="ECO:0000313" key="9">
    <source>
        <dbReference type="Proteomes" id="UP000503399"/>
    </source>
</evidence>
<evidence type="ECO:0000256" key="5">
    <source>
        <dbReference type="ARBA" id="ARBA00023172"/>
    </source>
</evidence>
<evidence type="ECO:0000313" key="8">
    <source>
        <dbReference type="EMBL" id="CAB1128563.1"/>
    </source>
</evidence>
<evidence type="ECO:0000256" key="6">
    <source>
        <dbReference type="RuleBase" id="RU365089"/>
    </source>
</evidence>
<dbReference type="GO" id="GO:0003677">
    <property type="term" value="F:DNA binding"/>
    <property type="evidence" value="ECO:0007669"/>
    <property type="project" value="UniProtKB-UniRule"/>
</dbReference>
<keyword evidence="6" id="KW-0814">Transposable element</keyword>
<feature type="compositionally biased region" description="Gly residues" evidence="7">
    <location>
        <begin position="239"/>
        <end position="251"/>
    </location>
</feature>
<feature type="region of interest" description="Disordered" evidence="7">
    <location>
        <begin position="229"/>
        <end position="254"/>
    </location>
</feature>
<evidence type="ECO:0000256" key="7">
    <source>
        <dbReference type="SAM" id="MobiDB-lite"/>
    </source>
</evidence>
<dbReference type="KEGG" id="hfv:R50_1057"/>
<evidence type="ECO:0000256" key="3">
    <source>
        <dbReference type="ARBA" id="ARBA00022578"/>
    </source>
</evidence>
<dbReference type="Pfam" id="PF00872">
    <property type="entry name" value="Transposase_mut"/>
    <property type="match status" value="1"/>
</dbReference>
<reference evidence="8 9" key="1">
    <citation type="submission" date="2020-02" db="EMBL/GenBank/DDBJ databases">
        <authorList>
            <person name="Hogendoorn C."/>
        </authorList>
    </citation>
    <scope>NUCLEOTIDE SEQUENCE [LARGE SCALE GENOMIC DNA]</scope>
    <source>
        <strain evidence="8">R501</strain>
    </source>
</reference>
<name>A0A6F8ZFW9_9FIRM</name>
<dbReference type="AlphaFoldDB" id="A0A6F8ZFW9"/>
<keyword evidence="4 6" id="KW-0238">DNA-binding</keyword>
<protein>
    <recommendedName>
        <fullName evidence="6">Mutator family transposase</fullName>
    </recommendedName>
</protein>